<evidence type="ECO:0000256" key="12">
    <source>
        <dbReference type="ARBA" id="ARBA00060084"/>
    </source>
</evidence>
<keyword evidence="9" id="KW-1133">Transmembrane helix</keyword>
<comment type="function">
    <text evidence="12">Catalyzes the ATP-dependent dehydration of threonylcarbamoyladenosine at position 37 (t(6)A37) to form cyclic t(6)A37 (ct(6)A37) in tRNAs that read codons beginning with adenine.</text>
</comment>
<evidence type="ECO:0000256" key="9">
    <source>
        <dbReference type="ARBA" id="ARBA00022989"/>
    </source>
</evidence>
<dbReference type="SUPFAM" id="SSF69572">
    <property type="entry name" value="Activating enzymes of the ubiquitin-like proteins"/>
    <property type="match status" value="1"/>
</dbReference>
<evidence type="ECO:0000256" key="2">
    <source>
        <dbReference type="ARBA" id="ARBA00004294"/>
    </source>
</evidence>
<evidence type="ECO:0000256" key="8">
    <source>
        <dbReference type="ARBA" id="ARBA00022840"/>
    </source>
</evidence>
<dbReference type="CDD" id="cd00755">
    <property type="entry name" value="YgdL_like"/>
    <property type="match status" value="1"/>
</dbReference>
<dbReference type="GO" id="GO:0005741">
    <property type="term" value="C:mitochondrial outer membrane"/>
    <property type="evidence" value="ECO:0007669"/>
    <property type="project" value="UniProtKB-SubCell"/>
</dbReference>
<protein>
    <recommendedName>
        <fullName evidence="14">THIF-type NAD/FAD binding fold domain-containing protein</fullName>
    </recommendedName>
</protein>
<dbReference type="AlphaFoldDB" id="A0A9W8B6M8"/>
<keyword evidence="5" id="KW-0812">Transmembrane</keyword>
<keyword evidence="16" id="KW-1185">Reference proteome</keyword>
<reference evidence="15" key="1">
    <citation type="submission" date="2022-07" db="EMBL/GenBank/DDBJ databases">
        <title>Phylogenomic reconstructions and comparative analyses of Kickxellomycotina fungi.</title>
        <authorList>
            <person name="Reynolds N.K."/>
            <person name="Stajich J.E."/>
            <person name="Barry K."/>
            <person name="Grigoriev I.V."/>
            <person name="Crous P."/>
            <person name="Smith M.E."/>
        </authorList>
    </citation>
    <scope>NUCLEOTIDE SEQUENCE</scope>
    <source>
        <strain evidence="15">RSA 567</strain>
    </source>
</reference>
<evidence type="ECO:0000256" key="13">
    <source>
        <dbReference type="SAM" id="MobiDB-lite"/>
    </source>
</evidence>
<comment type="caution">
    <text evidence="15">The sequence shown here is derived from an EMBL/GenBank/DDBJ whole genome shotgun (WGS) entry which is preliminary data.</text>
</comment>
<dbReference type="PANTHER" id="PTHR43267:SF2">
    <property type="entry name" value="TRNA THREONYLCARBAMOYLADENOSINE DEHYDRATASE 1-RELATED"/>
    <property type="match status" value="1"/>
</dbReference>
<dbReference type="InterPro" id="IPR035985">
    <property type="entry name" value="Ubiquitin-activating_enz"/>
</dbReference>
<keyword evidence="4" id="KW-0436">Ligase</keyword>
<sequence>MLDWLKTALPALTGSASSPAVSHHRAQLVATAAAASALTAGVILGVQSHRRHRHAQKLKDELAKRRRDSTASQPYEEATIPSSLLTAEGLPQLGAGSTGTATAHVVDAMGPVDAPEFIIREQLSRNTAFLGEDGMQRLRGAYVVVVGAGGVGSWATTMLARTGVENIRVIDFDQVTLSSLNRHSVATRRDVGIPKVVALQHRLAEIVPHVCIDAQVELFRLENAQALLLELPEWLNGTPNGPRRPDFILDCIDNIDTKIELLQFCHAHHLPVISSMGAGAKADPSRVQISDISHTYEDPLARSVRRALRKANVVSGIPVVYSTEKPSHVKLLPLAESQANEADEYAILPDFRSRILPVLGTLPAIFGMVMATYVICQLAQFPIEPLAIKQRDALYQRLHRDLCNRHGVYYDQGNKNIPLSQDDVGYLFEEVWRGRSALSGTFEKPTLVRWRSDQPLSMQNCVCMTKKEAKEHDALTEPVELHYSPEVLQYIASRLAEEKRLSQWR</sequence>
<evidence type="ECO:0000313" key="16">
    <source>
        <dbReference type="Proteomes" id="UP001151582"/>
    </source>
</evidence>
<dbReference type="GO" id="GO:0005524">
    <property type="term" value="F:ATP binding"/>
    <property type="evidence" value="ECO:0007669"/>
    <property type="project" value="UniProtKB-KW"/>
</dbReference>
<comment type="subcellular location">
    <subcellularLocation>
        <location evidence="1">Mitochondrion membrane</location>
        <topology evidence="1">Multi-pass membrane protein</topology>
    </subcellularLocation>
    <subcellularLocation>
        <location evidence="2">Mitochondrion outer membrane</location>
    </subcellularLocation>
</comment>
<dbReference type="EMBL" id="JANBQB010000011">
    <property type="protein sequence ID" value="KAJ1984761.1"/>
    <property type="molecule type" value="Genomic_DNA"/>
</dbReference>
<evidence type="ECO:0000313" key="15">
    <source>
        <dbReference type="EMBL" id="KAJ1984761.1"/>
    </source>
</evidence>
<evidence type="ECO:0000259" key="14">
    <source>
        <dbReference type="Pfam" id="PF00899"/>
    </source>
</evidence>
<keyword evidence="8" id="KW-0067">ATP-binding</keyword>
<dbReference type="GO" id="GO:0061504">
    <property type="term" value="P:cyclic threonylcarbamoyladenosine biosynthetic process"/>
    <property type="evidence" value="ECO:0007669"/>
    <property type="project" value="TreeGrafter"/>
</dbReference>
<evidence type="ECO:0000256" key="10">
    <source>
        <dbReference type="ARBA" id="ARBA00023128"/>
    </source>
</evidence>
<keyword evidence="7" id="KW-1000">Mitochondrion outer membrane</keyword>
<proteinExistence type="inferred from homology"/>
<accession>A0A9W8B6M8</accession>
<evidence type="ECO:0000256" key="4">
    <source>
        <dbReference type="ARBA" id="ARBA00022598"/>
    </source>
</evidence>
<dbReference type="GO" id="GO:0008641">
    <property type="term" value="F:ubiquitin-like modifier activating enzyme activity"/>
    <property type="evidence" value="ECO:0007669"/>
    <property type="project" value="InterPro"/>
</dbReference>
<comment type="similarity">
    <text evidence="3">Belongs to the HesA/MoeB/ThiF family.</text>
</comment>
<dbReference type="FunFam" id="3.40.50.720:FF:000125">
    <property type="entry name" value="tRNA threonylcarbamoyladenosine dehydratase 2-like"/>
    <property type="match status" value="1"/>
</dbReference>
<dbReference type="PANTHER" id="PTHR43267">
    <property type="entry name" value="TRNA THREONYLCARBAMOYLADENOSINE DEHYDRATASE"/>
    <property type="match status" value="1"/>
</dbReference>
<dbReference type="Pfam" id="PF00899">
    <property type="entry name" value="ThiF"/>
    <property type="match status" value="1"/>
</dbReference>
<name>A0A9W8B6M8_9FUNG</name>
<keyword evidence="10" id="KW-0496">Mitochondrion</keyword>
<dbReference type="Proteomes" id="UP001151582">
    <property type="component" value="Unassembled WGS sequence"/>
</dbReference>
<dbReference type="InterPro" id="IPR045886">
    <property type="entry name" value="ThiF/MoeB/HesA"/>
</dbReference>
<evidence type="ECO:0000256" key="7">
    <source>
        <dbReference type="ARBA" id="ARBA00022787"/>
    </source>
</evidence>
<feature type="region of interest" description="Disordered" evidence="13">
    <location>
        <begin position="57"/>
        <end position="78"/>
    </location>
</feature>
<organism evidence="15 16">
    <name type="scientific">Dimargaris verticillata</name>
    <dbReference type="NCBI Taxonomy" id="2761393"/>
    <lineage>
        <taxon>Eukaryota</taxon>
        <taxon>Fungi</taxon>
        <taxon>Fungi incertae sedis</taxon>
        <taxon>Zoopagomycota</taxon>
        <taxon>Kickxellomycotina</taxon>
        <taxon>Dimargaritomycetes</taxon>
        <taxon>Dimargaritales</taxon>
        <taxon>Dimargaritaceae</taxon>
        <taxon>Dimargaris</taxon>
    </lineage>
</organism>
<dbReference type="InterPro" id="IPR000594">
    <property type="entry name" value="ThiF_NAD_FAD-bd"/>
</dbReference>
<evidence type="ECO:0000256" key="5">
    <source>
        <dbReference type="ARBA" id="ARBA00022692"/>
    </source>
</evidence>
<dbReference type="GO" id="GO:0061503">
    <property type="term" value="F:tRNA threonylcarbamoyladenosine dehydratase"/>
    <property type="evidence" value="ECO:0007669"/>
    <property type="project" value="TreeGrafter"/>
</dbReference>
<keyword evidence="6" id="KW-0547">Nucleotide-binding</keyword>
<evidence type="ECO:0000256" key="11">
    <source>
        <dbReference type="ARBA" id="ARBA00023136"/>
    </source>
</evidence>
<evidence type="ECO:0000256" key="3">
    <source>
        <dbReference type="ARBA" id="ARBA00009919"/>
    </source>
</evidence>
<dbReference type="OrthoDB" id="10265862at2759"/>
<evidence type="ECO:0000256" key="6">
    <source>
        <dbReference type="ARBA" id="ARBA00022741"/>
    </source>
</evidence>
<feature type="domain" description="THIF-type NAD/FAD binding fold" evidence="14">
    <location>
        <begin position="124"/>
        <end position="383"/>
    </location>
</feature>
<evidence type="ECO:0000256" key="1">
    <source>
        <dbReference type="ARBA" id="ARBA00004225"/>
    </source>
</evidence>
<gene>
    <name evidence="15" type="ORF">H4R34_000449</name>
</gene>
<keyword evidence="11" id="KW-0472">Membrane</keyword>
<dbReference type="Gene3D" id="3.40.50.720">
    <property type="entry name" value="NAD(P)-binding Rossmann-like Domain"/>
    <property type="match status" value="1"/>
</dbReference>